<protein>
    <submittedName>
        <fullName evidence="1">Uncharacterized protein</fullName>
    </submittedName>
</protein>
<dbReference type="EMBL" id="JBBNAG010000004">
    <property type="protein sequence ID" value="KAK9140132.1"/>
    <property type="molecule type" value="Genomic_DNA"/>
</dbReference>
<keyword evidence="2" id="KW-1185">Reference proteome</keyword>
<evidence type="ECO:0000313" key="1">
    <source>
        <dbReference type="EMBL" id="KAK9140132.1"/>
    </source>
</evidence>
<reference evidence="1 2" key="1">
    <citation type="submission" date="2024-01" db="EMBL/GenBank/DDBJ databases">
        <title>Genome assemblies of Stephania.</title>
        <authorList>
            <person name="Yang L."/>
        </authorList>
    </citation>
    <scope>NUCLEOTIDE SEQUENCE [LARGE SCALE GENOMIC DNA]</scope>
    <source>
        <strain evidence="1">JXDWG</strain>
        <tissue evidence="1">Leaf</tissue>
    </source>
</reference>
<evidence type="ECO:0000313" key="2">
    <source>
        <dbReference type="Proteomes" id="UP001419268"/>
    </source>
</evidence>
<name>A0AAP0JWC1_9MAGN</name>
<sequence>MMKGSDNAFCAGGDVYRLINEGLLFLQLKLMILSFHSCINFVLKLRRDSDEDKGISPVSSGNVQIIEFGRPLLIAAASLSETFLDKLPKTWCRKVFNMRL</sequence>
<dbReference type="Proteomes" id="UP001419268">
    <property type="component" value="Unassembled WGS sequence"/>
</dbReference>
<comment type="caution">
    <text evidence="1">The sequence shown here is derived from an EMBL/GenBank/DDBJ whole genome shotgun (WGS) entry which is preliminary data.</text>
</comment>
<proteinExistence type="predicted"/>
<accession>A0AAP0JWC1</accession>
<gene>
    <name evidence="1" type="ORF">Scep_009813</name>
</gene>
<dbReference type="AlphaFoldDB" id="A0AAP0JWC1"/>
<organism evidence="1 2">
    <name type="scientific">Stephania cephalantha</name>
    <dbReference type="NCBI Taxonomy" id="152367"/>
    <lineage>
        <taxon>Eukaryota</taxon>
        <taxon>Viridiplantae</taxon>
        <taxon>Streptophyta</taxon>
        <taxon>Embryophyta</taxon>
        <taxon>Tracheophyta</taxon>
        <taxon>Spermatophyta</taxon>
        <taxon>Magnoliopsida</taxon>
        <taxon>Ranunculales</taxon>
        <taxon>Menispermaceae</taxon>
        <taxon>Menispermoideae</taxon>
        <taxon>Cissampelideae</taxon>
        <taxon>Stephania</taxon>
    </lineage>
</organism>